<dbReference type="Pfam" id="PF00651">
    <property type="entry name" value="BTB"/>
    <property type="match status" value="1"/>
</dbReference>
<reference evidence="2 3" key="1">
    <citation type="submission" date="2013-03" db="EMBL/GenBank/DDBJ databases">
        <title>The Genome Sequence of Cladophialophora carrionii CBS 160.54.</title>
        <authorList>
            <consortium name="The Broad Institute Genomics Platform"/>
            <person name="Cuomo C."/>
            <person name="de Hoog S."/>
            <person name="Gorbushina A."/>
            <person name="Walker B."/>
            <person name="Young S.K."/>
            <person name="Zeng Q."/>
            <person name="Gargeya S."/>
            <person name="Fitzgerald M."/>
            <person name="Haas B."/>
            <person name="Abouelleil A."/>
            <person name="Allen A.W."/>
            <person name="Alvarado L."/>
            <person name="Arachchi H.M."/>
            <person name="Berlin A.M."/>
            <person name="Chapman S.B."/>
            <person name="Gainer-Dewar J."/>
            <person name="Goldberg J."/>
            <person name="Griggs A."/>
            <person name="Gujja S."/>
            <person name="Hansen M."/>
            <person name="Howarth C."/>
            <person name="Imamovic A."/>
            <person name="Ireland A."/>
            <person name="Larimer J."/>
            <person name="McCowan C."/>
            <person name="Murphy C."/>
            <person name="Pearson M."/>
            <person name="Poon T.W."/>
            <person name="Priest M."/>
            <person name="Roberts A."/>
            <person name="Saif S."/>
            <person name="Shea T."/>
            <person name="Sisk P."/>
            <person name="Sykes S."/>
            <person name="Wortman J."/>
            <person name="Nusbaum C."/>
            <person name="Birren B."/>
        </authorList>
    </citation>
    <scope>NUCLEOTIDE SEQUENCE [LARGE SCALE GENOMIC DNA]</scope>
    <source>
        <strain evidence="2 3">CBS 160.54</strain>
    </source>
</reference>
<dbReference type="GeneID" id="19982884"/>
<proteinExistence type="predicted"/>
<name>V9DEC2_9EURO</name>
<dbReference type="Proteomes" id="UP000030678">
    <property type="component" value="Unassembled WGS sequence"/>
</dbReference>
<dbReference type="CDD" id="cd18186">
    <property type="entry name" value="BTB_POZ_ZBTB_KLHL-like"/>
    <property type="match status" value="1"/>
</dbReference>
<evidence type="ECO:0000259" key="1">
    <source>
        <dbReference type="Pfam" id="PF00651"/>
    </source>
</evidence>
<dbReference type="AlphaFoldDB" id="V9DEC2"/>
<dbReference type="EMBL" id="KB822704">
    <property type="protein sequence ID" value="ETI25021.1"/>
    <property type="molecule type" value="Genomic_DNA"/>
</dbReference>
<dbReference type="HOGENOM" id="CLU_1758625_0_0_1"/>
<dbReference type="InterPro" id="IPR011333">
    <property type="entry name" value="SKP1/BTB/POZ_sf"/>
</dbReference>
<dbReference type="RefSeq" id="XP_008726957.1">
    <property type="nucleotide sequence ID" value="XM_008728735.1"/>
</dbReference>
<dbReference type="InterPro" id="IPR000210">
    <property type="entry name" value="BTB/POZ_dom"/>
</dbReference>
<sequence>MVQFWVHESVLRQSAWFQKCLDSGMCEQTTRIVNLPEDDPDVFEIIFKWLYGDKQIREENVLRIASTYITTDIYGLLDLQNALVDAIRELCATTRLGPSDAALIYRLSPDCCELRNFVVAKLHHDICKWPDDYGRQGVESGLYGREMRALQVEDTELAGLLYRKCKGNMLLLQPATYPTYI</sequence>
<protein>
    <recommendedName>
        <fullName evidence="1">BTB domain-containing protein</fullName>
    </recommendedName>
</protein>
<organism evidence="2 3">
    <name type="scientific">Cladophialophora carrionii CBS 160.54</name>
    <dbReference type="NCBI Taxonomy" id="1279043"/>
    <lineage>
        <taxon>Eukaryota</taxon>
        <taxon>Fungi</taxon>
        <taxon>Dikarya</taxon>
        <taxon>Ascomycota</taxon>
        <taxon>Pezizomycotina</taxon>
        <taxon>Eurotiomycetes</taxon>
        <taxon>Chaetothyriomycetidae</taxon>
        <taxon>Chaetothyriales</taxon>
        <taxon>Herpotrichiellaceae</taxon>
        <taxon>Cladophialophora</taxon>
    </lineage>
</organism>
<evidence type="ECO:0000313" key="3">
    <source>
        <dbReference type="Proteomes" id="UP000030678"/>
    </source>
</evidence>
<dbReference type="SUPFAM" id="SSF54695">
    <property type="entry name" value="POZ domain"/>
    <property type="match status" value="1"/>
</dbReference>
<dbReference type="PANTHER" id="PTHR47843">
    <property type="entry name" value="BTB DOMAIN-CONTAINING PROTEIN-RELATED"/>
    <property type="match status" value="1"/>
</dbReference>
<gene>
    <name evidence="2" type="ORF">G647_04391</name>
</gene>
<evidence type="ECO:0000313" key="2">
    <source>
        <dbReference type="EMBL" id="ETI25021.1"/>
    </source>
</evidence>
<dbReference type="Gene3D" id="3.30.710.10">
    <property type="entry name" value="Potassium Channel Kv1.1, Chain A"/>
    <property type="match status" value="1"/>
</dbReference>
<accession>V9DEC2</accession>
<feature type="domain" description="BTB" evidence="1">
    <location>
        <begin position="3"/>
        <end position="68"/>
    </location>
</feature>
<dbReference type="VEuPathDB" id="FungiDB:G647_04391"/>
<dbReference type="PANTHER" id="PTHR47843:SF2">
    <property type="entry name" value="BTB DOMAIN-CONTAINING PROTEIN"/>
    <property type="match status" value="1"/>
</dbReference>